<dbReference type="GO" id="GO:0008270">
    <property type="term" value="F:zinc ion binding"/>
    <property type="evidence" value="ECO:0007669"/>
    <property type="project" value="InterPro"/>
</dbReference>
<keyword evidence="11" id="KW-0482">Metalloprotease</keyword>
<dbReference type="Gene3D" id="3.30.70.340">
    <property type="entry name" value="Metallocarboxypeptidase-like"/>
    <property type="match status" value="1"/>
</dbReference>
<dbReference type="InterPro" id="IPR003146">
    <property type="entry name" value="M14A_act_pep"/>
</dbReference>
<dbReference type="Pfam" id="PF00246">
    <property type="entry name" value="Peptidase_M14"/>
    <property type="match status" value="1"/>
</dbReference>
<comment type="caution">
    <text evidence="16">The sequence shown here is derived from an EMBL/GenBank/DDBJ whole genome shotgun (WGS) entry which is preliminary data.</text>
</comment>
<comment type="similarity">
    <text evidence="3 14">Belongs to the peptidase M14 family.</text>
</comment>
<dbReference type="GO" id="GO:0004181">
    <property type="term" value="F:metallocarboxypeptidase activity"/>
    <property type="evidence" value="ECO:0007669"/>
    <property type="project" value="InterPro"/>
</dbReference>
<organism evidence="16 17">
    <name type="scientific">Arctia plantaginis</name>
    <name type="common">Wood tiger moth</name>
    <name type="synonym">Phalaena plantaginis</name>
    <dbReference type="NCBI Taxonomy" id="874455"/>
    <lineage>
        <taxon>Eukaryota</taxon>
        <taxon>Metazoa</taxon>
        <taxon>Ecdysozoa</taxon>
        <taxon>Arthropoda</taxon>
        <taxon>Hexapoda</taxon>
        <taxon>Insecta</taxon>
        <taxon>Pterygota</taxon>
        <taxon>Neoptera</taxon>
        <taxon>Endopterygota</taxon>
        <taxon>Lepidoptera</taxon>
        <taxon>Glossata</taxon>
        <taxon>Ditrysia</taxon>
        <taxon>Noctuoidea</taxon>
        <taxon>Erebidae</taxon>
        <taxon>Arctiinae</taxon>
        <taxon>Arctia</taxon>
    </lineage>
</organism>
<evidence type="ECO:0000256" key="7">
    <source>
        <dbReference type="ARBA" id="ARBA00022729"/>
    </source>
</evidence>
<dbReference type="GO" id="GO:0006508">
    <property type="term" value="P:proteolysis"/>
    <property type="evidence" value="ECO:0007669"/>
    <property type="project" value="UniProtKB-KW"/>
</dbReference>
<dbReference type="Proteomes" id="UP000494256">
    <property type="component" value="Unassembled WGS sequence"/>
</dbReference>
<keyword evidence="13" id="KW-1015">Disulfide bond</keyword>
<dbReference type="PANTHER" id="PTHR11705">
    <property type="entry name" value="PROTEASE FAMILY M14 CARBOXYPEPTIDASE A,B"/>
    <property type="match status" value="1"/>
</dbReference>
<dbReference type="AlphaFoldDB" id="A0A8S0ZL84"/>
<keyword evidence="7" id="KW-0732">Signal</keyword>
<dbReference type="InterPro" id="IPR000834">
    <property type="entry name" value="Peptidase_M14"/>
</dbReference>
<evidence type="ECO:0000256" key="10">
    <source>
        <dbReference type="ARBA" id="ARBA00023026"/>
    </source>
</evidence>
<feature type="active site" description="Proton donor/acceptor" evidence="14">
    <location>
        <position position="210"/>
    </location>
</feature>
<evidence type="ECO:0000256" key="9">
    <source>
        <dbReference type="ARBA" id="ARBA00022833"/>
    </source>
</evidence>
<keyword evidence="6" id="KW-0479">Metal-binding</keyword>
<evidence type="ECO:0000256" key="13">
    <source>
        <dbReference type="ARBA" id="ARBA00023157"/>
    </source>
</evidence>
<dbReference type="SMART" id="SM00631">
    <property type="entry name" value="Zn_pept"/>
    <property type="match status" value="1"/>
</dbReference>
<evidence type="ECO:0000256" key="5">
    <source>
        <dbReference type="ARBA" id="ARBA00022670"/>
    </source>
</evidence>
<keyword evidence="12" id="KW-0865">Zymogen</keyword>
<evidence type="ECO:0000313" key="17">
    <source>
        <dbReference type="Proteomes" id="UP000494256"/>
    </source>
</evidence>
<sequence length="259" mass="29663">MLENLFIFVTLDISIWKLVPSSTDFLVPAENVVKVKQNLSSRNMTFIVTIPNVQRSIDDQKTSPALWDEHTLRIGHRMNWKSFPPLNIIEEYLNFLAEEYSSICKLQDIGYTSENRAIKNVVSNTKKRVNALIDVHSYGHLILYPWCARSQKSPDLDLHKLTAEEMAKAIMAESGIKYNHGPTYHRIYPATGTMLDWIYYQGAKHSYAIETRDNGQFGFLLPPHEIEDTGKEIFAAVNSLASTLDPKILQRAKDTEAWF</sequence>
<keyword evidence="10" id="KW-0843">Virulence</keyword>
<evidence type="ECO:0000256" key="1">
    <source>
        <dbReference type="ARBA" id="ARBA00001947"/>
    </source>
</evidence>
<keyword evidence="4" id="KW-0121">Carboxypeptidase</keyword>
<dbReference type="FunFam" id="3.40.630.10:FF:000084">
    <property type="entry name" value="Carboxypeptidase B2"/>
    <property type="match status" value="1"/>
</dbReference>
<dbReference type="SUPFAM" id="SSF54897">
    <property type="entry name" value="Protease propeptides/inhibitors"/>
    <property type="match status" value="1"/>
</dbReference>
<gene>
    <name evidence="16" type="ORF">APLA_LOCUS6473</name>
</gene>
<evidence type="ECO:0000259" key="15">
    <source>
        <dbReference type="PROSITE" id="PS52035"/>
    </source>
</evidence>
<keyword evidence="5" id="KW-0645">Protease</keyword>
<feature type="domain" description="Peptidase M14" evidence="15">
    <location>
        <begin position="1"/>
        <end position="244"/>
    </location>
</feature>
<reference evidence="16 17" key="1">
    <citation type="submission" date="2020-04" db="EMBL/GenBank/DDBJ databases">
        <authorList>
            <person name="Wallbank WR R."/>
            <person name="Pardo Diaz C."/>
            <person name="Kozak K."/>
            <person name="Martin S."/>
            <person name="Jiggins C."/>
            <person name="Moest M."/>
            <person name="Warren A I."/>
            <person name="Byers J.R.P. K."/>
            <person name="Montejo-Kovacevich G."/>
            <person name="Yen C E."/>
        </authorList>
    </citation>
    <scope>NUCLEOTIDE SEQUENCE [LARGE SCALE GENOMIC DNA]</scope>
</reference>
<keyword evidence="8" id="KW-0378">Hydrolase</keyword>
<dbReference type="Pfam" id="PF02244">
    <property type="entry name" value="Propep_M14"/>
    <property type="match status" value="1"/>
</dbReference>
<dbReference type="InterPro" id="IPR036990">
    <property type="entry name" value="M14A-like_propep"/>
</dbReference>
<comment type="cofactor">
    <cofactor evidence="1">
        <name>Zn(2+)</name>
        <dbReference type="ChEBI" id="CHEBI:29105"/>
    </cofactor>
</comment>
<dbReference type="EMBL" id="CADEBD010000294">
    <property type="protein sequence ID" value="CAB3234178.1"/>
    <property type="molecule type" value="Genomic_DNA"/>
</dbReference>
<evidence type="ECO:0000256" key="2">
    <source>
        <dbReference type="ARBA" id="ARBA00003091"/>
    </source>
</evidence>
<dbReference type="GO" id="GO:0005615">
    <property type="term" value="C:extracellular space"/>
    <property type="evidence" value="ECO:0007669"/>
    <property type="project" value="TreeGrafter"/>
</dbReference>
<dbReference type="OrthoDB" id="7425386at2759"/>
<evidence type="ECO:0000256" key="6">
    <source>
        <dbReference type="ARBA" id="ARBA00022723"/>
    </source>
</evidence>
<evidence type="ECO:0000256" key="14">
    <source>
        <dbReference type="PROSITE-ProRule" id="PRU01379"/>
    </source>
</evidence>
<accession>A0A8S0ZL84</accession>
<proteinExistence type="inferred from homology"/>
<evidence type="ECO:0000256" key="11">
    <source>
        <dbReference type="ARBA" id="ARBA00023049"/>
    </source>
</evidence>
<comment type="function">
    <text evidence="2">Extracellular metalloprotease that contributes to pathogenicity.</text>
</comment>
<dbReference type="PANTHER" id="PTHR11705:SF143">
    <property type="entry name" value="SLL0236 PROTEIN"/>
    <property type="match status" value="1"/>
</dbReference>
<keyword evidence="9" id="KW-0862">Zinc</keyword>
<dbReference type="Gene3D" id="3.40.630.10">
    <property type="entry name" value="Zn peptidases"/>
    <property type="match status" value="1"/>
</dbReference>
<dbReference type="PROSITE" id="PS52035">
    <property type="entry name" value="PEPTIDASE_M14"/>
    <property type="match status" value="1"/>
</dbReference>
<name>A0A8S0ZL84_ARCPL</name>
<evidence type="ECO:0000256" key="8">
    <source>
        <dbReference type="ARBA" id="ARBA00022801"/>
    </source>
</evidence>
<evidence type="ECO:0000256" key="12">
    <source>
        <dbReference type="ARBA" id="ARBA00023145"/>
    </source>
</evidence>
<dbReference type="SUPFAM" id="SSF53187">
    <property type="entry name" value="Zn-dependent exopeptidases"/>
    <property type="match status" value="1"/>
</dbReference>
<evidence type="ECO:0000256" key="4">
    <source>
        <dbReference type="ARBA" id="ARBA00022645"/>
    </source>
</evidence>
<evidence type="ECO:0000256" key="3">
    <source>
        <dbReference type="ARBA" id="ARBA00005988"/>
    </source>
</evidence>
<protein>
    <recommendedName>
        <fullName evidence="15">Peptidase M14 domain-containing protein</fullName>
    </recommendedName>
</protein>
<evidence type="ECO:0000313" key="16">
    <source>
        <dbReference type="EMBL" id="CAB3234178.1"/>
    </source>
</evidence>